<evidence type="ECO:0000313" key="1">
    <source>
        <dbReference type="EMBL" id="NHQ85686.1"/>
    </source>
</evidence>
<reference evidence="1 2" key="1">
    <citation type="submission" date="2020-03" db="EMBL/GenBank/DDBJ databases">
        <title>Draft genome sequence of environmentally isolated violet-colored cultures.</title>
        <authorList>
            <person name="Wilson H.S."/>
        </authorList>
    </citation>
    <scope>NUCLEOTIDE SEQUENCE [LARGE SCALE GENOMIC DNA]</scope>
    <source>
        <strain evidence="1 2">HSC-16F04</strain>
    </source>
</reference>
<accession>A0ABX0KPI4</accession>
<comment type="caution">
    <text evidence="1">The sequence shown here is derived from an EMBL/GenBank/DDBJ whole genome shotgun (WGS) entry which is preliminary data.</text>
</comment>
<organism evidence="1 2">
    <name type="scientific">Iodobacter violaceini</name>
    <dbReference type="NCBI Taxonomy" id="3044271"/>
    <lineage>
        <taxon>Bacteria</taxon>
        <taxon>Pseudomonadati</taxon>
        <taxon>Pseudomonadota</taxon>
        <taxon>Betaproteobacteria</taxon>
        <taxon>Neisseriales</taxon>
        <taxon>Chitinibacteraceae</taxon>
        <taxon>Iodobacter</taxon>
    </lineage>
</organism>
<dbReference type="RefSeq" id="WP_166823378.1">
    <property type="nucleotide sequence ID" value="NZ_JAAOLX010000002.1"/>
</dbReference>
<sequence length="392" mass="43831">MKWLIALLSSAAIASDQDALLLADQTSAETVVNSDWYLSVEGAWGKAYSDKGSENTQRRSLDFRLDTALTADWRVVLADRLDGFGPGWQEPESKVNTLKEAYLSWQPAADMVFDFGRINTRFGVGLGYNPSDFFKEGAVRSVVSVAPASLRENRQGSVMLRGQKLWSGGALTALYSPKLANYPDSDAFSPDWGASNPRHRYLLALSRNGEITSQFILFGDMDAEVQLGLNLTGLLNDATVLHAEASTASEGGRVYRLASGLTWTSESKLSLSFEYQYDGGAKNATDWEALQKGPVQDYWRYRTEAQSRQALLTRQATMVSARWPDLIPQLELTALWRHDLIDRSDMAWAEARYHFKTVDIAWEFQLNRGDALSQYGALPEKRSSTLLLKYFF</sequence>
<keyword evidence="2" id="KW-1185">Reference proteome</keyword>
<protein>
    <recommendedName>
        <fullName evidence="3">Porin</fullName>
    </recommendedName>
</protein>
<name>A0ABX0KPI4_9NEIS</name>
<proteinExistence type="predicted"/>
<evidence type="ECO:0000313" key="2">
    <source>
        <dbReference type="Proteomes" id="UP000712570"/>
    </source>
</evidence>
<dbReference type="Proteomes" id="UP000712570">
    <property type="component" value="Unassembled WGS sequence"/>
</dbReference>
<dbReference type="EMBL" id="JAAOLX010000002">
    <property type="protein sequence ID" value="NHQ85686.1"/>
    <property type="molecule type" value="Genomic_DNA"/>
</dbReference>
<gene>
    <name evidence="1" type="ORF">HA050_06075</name>
</gene>
<evidence type="ECO:0008006" key="3">
    <source>
        <dbReference type="Google" id="ProtNLM"/>
    </source>
</evidence>